<protein>
    <submittedName>
        <fullName evidence="1">Uncharacterized protein</fullName>
    </submittedName>
</protein>
<evidence type="ECO:0000313" key="1">
    <source>
        <dbReference type="EMBL" id="KAH7967543.1"/>
    </source>
</evidence>
<name>A0ACB8DHR4_DERSI</name>
<comment type="caution">
    <text evidence="1">The sequence shown here is derived from an EMBL/GenBank/DDBJ whole genome shotgun (WGS) entry which is preliminary data.</text>
</comment>
<accession>A0ACB8DHR4</accession>
<gene>
    <name evidence="1" type="ORF">HPB49_025646</name>
</gene>
<sequence>MQRYAAGFQKHGVQPGDRVCVHLANSVNNFAAMWGCVFVGASVTLARASLAARELHYQLIDSDSTHILTEDAFAEKVLKAATSVKLKGFFTTGVAGGFVSTATFPELEEALFREVPVEDPRNCVLGICYTSGTTGLPKGVVATHYAVVANMATAGPCLPCDASDVVLDTAPITHGSGFNSITFGVLLGATIVMARSGVTLTRIDQLVSQYKVTAISVPPAHLRAVLAEMKSSGNPLKGVRRIGIGGGVFPEAYKEAQSAFVDFECLTNAYAMSECMGIVCSPSIHAVTGIDVGFPAPSLEIKEMGATIRSQQKKTTELEDWSRRNNLLVFGIPETFSETTDDLKKKVRQDVFHERVGVKVNTVERIHRLGQKRVGKVGEICFRTPMVMKEYYKRPKQTAEVFDQEGWCKSGDAGYYDEYGRVYIVQRLKEMIKCMDTQVVPGELEELLYEEHSEYISEVVVVGLPHPEYGQAPAAVVVLKQPSTSEHQAHDIAQKIKATISDNLAVNKRLYGGVFFMETLPKTGTGKVKRNRLVEECARRMAL</sequence>
<keyword evidence="2" id="KW-1185">Reference proteome</keyword>
<dbReference type="EMBL" id="CM023471">
    <property type="protein sequence ID" value="KAH7967543.1"/>
    <property type="molecule type" value="Genomic_DNA"/>
</dbReference>
<evidence type="ECO:0000313" key="2">
    <source>
        <dbReference type="Proteomes" id="UP000821865"/>
    </source>
</evidence>
<dbReference type="Proteomes" id="UP000821865">
    <property type="component" value="Chromosome 2"/>
</dbReference>
<reference evidence="1" key="1">
    <citation type="submission" date="2020-05" db="EMBL/GenBank/DDBJ databases">
        <title>Large-scale comparative analyses of tick genomes elucidate their genetic diversity and vector capacities.</title>
        <authorList>
            <person name="Jia N."/>
            <person name="Wang J."/>
            <person name="Shi W."/>
            <person name="Du L."/>
            <person name="Sun Y."/>
            <person name="Zhan W."/>
            <person name="Jiang J."/>
            <person name="Wang Q."/>
            <person name="Zhang B."/>
            <person name="Ji P."/>
            <person name="Sakyi L.B."/>
            <person name="Cui X."/>
            <person name="Yuan T."/>
            <person name="Jiang B."/>
            <person name="Yang W."/>
            <person name="Lam T.T.-Y."/>
            <person name="Chang Q."/>
            <person name="Ding S."/>
            <person name="Wang X."/>
            <person name="Zhu J."/>
            <person name="Ruan X."/>
            <person name="Zhao L."/>
            <person name="Wei J."/>
            <person name="Que T."/>
            <person name="Du C."/>
            <person name="Cheng J."/>
            <person name="Dai P."/>
            <person name="Han X."/>
            <person name="Huang E."/>
            <person name="Gao Y."/>
            <person name="Liu J."/>
            <person name="Shao H."/>
            <person name="Ye R."/>
            <person name="Li L."/>
            <person name="Wei W."/>
            <person name="Wang X."/>
            <person name="Wang C."/>
            <person name="Yang T."/>
            <person name="Huo Q."/>
            <person name="Li W."/>
            <person name="Guo W."/>
            <person name="Chen H."/>
            <person name="Zhou L."/>
            <person name="Ni X."/>
            <person name="Tian J."/>
            <person name="Zhou Y."/>
            <person name="Sheng Y."/>
            <person name="Liu T."/>
            <person name="Pan Y."/>
            <person name="Xia L."/>
            <person name="Li J."/>
            <person name="Zhao F."/>
            <person name="Cao W."/>
        </authorList>
    </citation>
    <scope>NUCLEOTIDE SEQUENCE</scope>
    <source>
        <strain evidence="1">Dsil-2018</strain>
    </source>
</reference>
<organism evidence="1 2">
    <name type="scientific">Dermacentor silvarum</name>
    <name type="common">Tick</name>
    <dbReference type="NCBI Taxonomy" id="543639"/>
    <lineage>
        <taxon>Eukaryota</taxon>
        <taxon>Metazoa</taxon>
        <taxon>Ecdysozoa</taxon>
        <taxon>Arthropoda</taxon>
        <taxon>Chelicerata</taxon>
        <taxon>Arachnida</taxon>
        <taxon>Acari</taxon>
        <taxon>Parasitiformes</taxon>
        <taxon>Ixodida</taxon>
        <taxon>Ixodoidea</taxon>
        <taxon>Ixodidae</taxon>
        <taxon>Rhipicephalinae</taxon>
        <taxon>Dermacentor</taxon>
    </lineage>
</organism>
<proteinExistence type="predicted"/>